<name>A0A5B7DRX7_PORTR</name>
<protein>
    <submittedName>
        <fullName evidence="1">Uncharacterized protein</fullName>
    </submittedName>
</protein>
<organism evidence="1 2">
    <name type="scientific">Portunus trituberculatus</name>
    <name type="common">Swimming crab</name>
    <name type="synonym">Neptunus trituberculatus</name>
    <dbReference type="NCBI Taxonomy" id="210409"/>
    <lineage>
        <taxon>Eukaryota</taxon>
        <taxon>Metazoa</taxon>
        <taxon>Ecdysozoa</taxon>
        <taxon>Arthropoda</taxon>
        <taxon>Crustacea</taxon>
        <taxon>Multicrustacea</taxon>
        <taxon>Malacostraca</taxon>
        <taxon>Eumalacostraca</taxon>
        <taxon>Eucarida</taxon>
        <taxon>Decapoda</taxon>
        <taxon>Pleocyemata</taxon>
        <taxon>Brachyura</taxon>
        <taxon>Eubrachyura</taxon>
        <taxon>Portunoidea</taxon>
        <taxon>Portunidae</taxon>
        <taxon>Portuninae</taxon>
        <taxon>Portunus</taxon>
    </lineage>
</organism>
<keyword evidence="2" id="KW-1185">Reference proteome</keyword>
<dbReference type="EMBL" id="VSRR010001236">
    <property type="protein sequence ID" value="MPC23656.1"/>
    <property type="molecule type" value="Genomic_DNA"/>
</dbReference>
<evidence type="ECO:0000313" key="2">
    <source>
        <dbReference type="Proteomes" id="UP000324222"/>
    </source>
</evidence>
<reference evidence="1 2" key="1">
    <citation type="submission" date="2019-05" db="EMBL/GenBank/DDBJ databases">
        <title>Another draft genome of Portunus trituberculatus and its Hox gene families provides insights of decapod evolution.</title>
        <authorList>
            <person name="Jeong J.-H."/>
            <person name="Song I."/>
            <person name="Kim S."/>
            <person name="Choi T."/>
            <person name="Kim D."/>
            <person name="Ryu S."/>
            <person name="Kim W."/>
        </authorList>
    </citation>
    <scope>NUCLEOTIDE SEQUENCE [LARGE SCALE GENOMIC DNA]</scope>
    <source>
        <tissue evidence="1">Muscle</tissue>
    </source>
</reference>
<dbReference type="AlphaFoldDB" id="A0A5B7DRX7"/>
<proteinExistence type="predicted"/>
<sequence>MISQGPHRLKMLPAAQWASKHHHAIHLKRYVDDGGCYQLWGVGEDEGGVIDILQQRPNQVDHWKGIKGVWAKPLL</sequence>
<dbReference type="Proteomes" id="UP000324222">
    <property type="component" value="Unassembled WGS sequence"/>
</dbReference>
<accession>A0A5B7DRX7</accession>
<evidence type="ECO:0000313" key="1">
    <source>
        <dbReference type="EMBL" id="MPC23656.1"/>
    </source>
</evidence>
<gene>
    <name evidence="1" type="ORF">E2C01_016714</name>
</gene>
<comment type="caution">
    <text evidence="1">The sequence shown here is derived from an EMBL/GenBank/DDBJ whole genome shotgun (WGS) entry which is preliminary data.</text>
</comment>